<evidence type="ECO:0000313" key="1">
    <source>
        <dbReference type="EMBL" id="PWR21554.1"/>
    </source>
</evidence>
<dbReference type="EMBL" id="QGLF01000002">
    <property type="protein sequence ID" value="PWR21554.1"/>
    <property type="molecule type" value="Genomic_DNA"/>
</dbReference>
<name>A0A317E5C5_9PROT</name>
<protein>
    <submittedName>
        <fullName evidence="1">Uncharacterized protein</fullName>
    </submittedName>
</protein>
<sequence>MANQAGKRPLPEVFLNCPFDDAYRPLYQAIVFTVMALGYQVRMALEIEDSAQSRLAKIVGIIRETPYGIHDISRAGVDPDSGLARFNMPLELGLFLGAKAYGGTVQQRKIALILDTERHRYQRFISDIAGNDIQAHKDDPRNVVTKVRNWLATHAGAGTAVLGGAGVFAHYQRFLVDLPAIQDRLGHDDDLPFVDYQTVVRHWLAGSPLPDARAS</sequence>
<gene>
    <name evidence="1" type="ORF">DKG75_05985</name>
</gene>
<keyword evidence="2" id="KW-1185">Reference proteome</keyword>
<dbReference type="Proteomes" id="UP000246077">
    <property type="component" value="Unassembled WGS sequence"/>
</dbReference>
<dbReference type="RefSeq" id="WP_109920199.1">
    <property type="nucleotide sequence ID" value="NZ_QGLF01000002.1"/>
</dbReference>
<reference evidence="2" key="1">
    <citation type="submission" date="2018-05" db="EMBL/GenBank/DDBJ databases">
        <title>Zavarzinia sp. HR-AS.</title>
        <authorList>
            <person name="Lee Y."/>
            <person name="Jeon C.O."/>
        </authorList>
    </citation>
    <scope>NUCLEOTIDE SEQUENCE [LARGE SCALE GENOMIC DNA]</scope>
    <source>
        <strain evidence="2">DSM 1231</strain>
    </source>
</reference>
<accession>A0A317E5C5</accession>
<dbReference type="OrthoDB" id="7596615at2"/>
<dbReference type="AlphaFoldDB" id="A0A317E5C5"/>
<organism evidence="1 2">
    <name type="scientific">Zavarzinia compransoris</name>
    <dbReference type="NCBI Taxonomy" id="1264899"/>
    <lineage>
        <taxon>Bacteria</taxon>
        <taxon>Pseudomonadati</taxon>
        <taxon>Pseudomonadota</taxon>
        <taxon>Alphaproteobacteria</taxon>
        <taxon>Rhodospirillales</taxon>
        <taxon>Zavarziniaceae</taxon>
        <taxon>Zavarzinia</taxon>
    </lineage>
</organism>
<evidence type="ECO:0000313" key="2">
    <source>
        <dbReference type="Proteomes" id="UP000246077"/>
    </source>
</evidence>
<comment type="caution">
    <text evidence="1">The sequence shown here is derived from an EMBL/GenBank/DDBJ whole genome shotgun (WGS) entry which is preliminary data.</text>
</comment>
<proteinExistence type="predicted"/>